<name>A0A1H3RD73_9BACI</name>
<evidence type="ECO:0000313" key="3">
    <source>
        <dbReference type="Proteomes" id="UP000198935"/>
    </source>
</evidence>
<keyword evidence="3" id="KW-1185">Reference proteome</keyword>
<gene>
    <name evidence="2" type="ORF">SAMN05421736_10853</name>
</gene>
<sequence length="181" mass="20741">MNRKAIYVFGCCALILFITIGIVNYINKPQANFVSREDVEMKILNMEEKEENLFYITAEIINNSHFDLESNHIFISEINHNNSQLPPETATGTTGKTDAVSSAVAQTKYDEQLQDIPVMNQKGDFSRIPANSFIRIGMEYRLEDREAESLFLLFRSDDIRDDRNAGTRFYTLISEGIEINE</sequence>
<keyword evidence="1" id="KW-0472">Membrane</keyword>
<keyword evidence="1" id="KW-1133">Transmembrane helix</keyword>
<feature type="transmembrane region" description="Helical" evidence="1">
    <location>
        <begin position="6"/>
        <end position="26"/>
    </location>
</feature>
<protein>
    <submittedName>
        <fullName evidence="2">Uncharacterized protein</fullName>
    </submittedName>
</protein>
<accession>A0A1H3RD73</accession>
<organism evidence="2 3">
    <name type="scientific">Evansella caseinilytica</name>
    <dbReference type="NCBI Taxonomy" id="1503961"/>
    <lineage>
        <taxon>Bacteria</taxon>
        <taxon>Bacillati</taxon>
        <taxon>Bacillota</taxon>
        <taxon>Bacilli</taxon>
        <taxon>Bacillales</taxon>
        <taxon>Bacillaceae</taxon>
        <taxon>Evansella</taxon>
    </lineage>
</organism>
<keyword evidence="1" id="KW-0812">Transmembrane</keyword>
<dbReference type="EMBL" id="FNPI01000008">
    <property type="protein sequence ID" value="SDZ23627.1"/>
    <property type="molecule type" value="Genomic_DNA"/>
</dbReference>
<dbReference type="AlphaFoldDB" id="A0A1H3RD73"/>
<proteinExistence type="predicted"/>
<dbReference type="Proteomes" id="UP000198935">
    <property type="component" value="Unassembled WGS sequence"/>
</dbReference>
<evidence type="ECO:0000313" key="2">
    <source>
        <dbReference type="EMBL" id="SDZ23627.1"/>
    </source>
</evidence>
<evidence type="ECO:0000256" key="1">
    <source>
        <dbReference type="SAM" id="Phobius"/>
    </source>
</evidence>
<reference evidence="3" key="1">
    <citation type="submission" date="2016-10" db="EMBL/GenBank/DDBJ databases">
        <authorList>
            <person name="Varghese N."/>
            <person name="Submissions S."/>
        </authorList>
    </citation>
    <scope>NUCLEOTIDE SEQUENCE [LARGE SCALE GENOMIC DNA]</scope>
    <source>
        <strain evidence="3">SP</strain>
    </source>
</reference>